<comment type="similarity">
    <text evidence="1 5">Belongs to the protein sulfotransferase family.</text>
</comment>
<dbReference type="Proteomes" id="UP000695022">
    <property type="component" value="Unplaced"/>
</dbReference>
<dbReference type="InterPro" id="IPR026634">
    <property type="entry name" value="TPST-like"/>
</dbReference>
<sequence length="409" mass="45773">MPISFSVAGCRRTTGAIAMSSALKKTICGLLACTFVLAFNQYTHTPPAIAITPKAAAPQNLSTVAPPPGDTISVVGADRVFTYGRDVPIIFIGGVPRSGTTLMRVMLDAHPDIRCGEESRVLPRLVGMRNQWYASPREVWRLEAAGLRRDVIDDAVAAFILKVIAQHGEPAPRLCNKDPFMMKSATYLADMFPGAKFLLMVRDGRATVHSVITRGVTISGFDLRSYRQCMARWNLAMLAMHRQCEEVGPTRCMHVYYEQLVLHPETELRKILKFLDVPWHDSVLHHDELIGKKISLSNVERSSDQVIKPVNLDALSNWVGKMPPDVIRDMPVIAPMLQVLHYDPLANPPNYGQPDNWVRRNTEEIEQHKATWAKKASLYVKNPNTGRIKSHKLSQDNTKSFKFRNIQGS</sequence>
<evidence type="ECO:0000313" key="6">
    <source>
        <dbReference type="Proteomes" id="UP000695022"/>
    </source>
</evidence>
<gene>
    <name evidence="7" type="primary">LOC106805393</name>
</gene>
<evidence type="ECO:0000256" key="1">
    <source>
        <dbReference type="ARBA" id="ARBA00009988"/>
    </source>
</evidence>
<dbReference type="GeneID" id="106805393"/>
<dbReference type="Gene3D" id="3.40.50.300">
    <property type="entry name" value="P-loop containing nucleotide triphosphate hydrolases"/>
    <property type="match status" value="1"/>
</dbReference>
<comment type="function">
    <text evidence="5">Catalyzes the O-sulfation of tyrosine residues within acidic motifs of polypeptides, using 3'-phosphoadenylyl sulfate (PAPS) as cosubstrate.</text>
</comment>
<dbReference type="RefSeq" id="XP_014662444.1">
    <property type="nucleotide sequence ID" value="XM_014806958.1"/>
</dbReference>
<evidence type="ECO:0000313" key="7">
    <source>
        <dbReference type="RefSeq" id="XP_014662444.1"/>
    </source>
</evidence>
<dbReference type="Pfam" id="PF13469">
    <property type="entry name" value="Sulfotransfer_3"/>
    <property type="match status" value="1"/>
</dbReference>
<comment type="catalytic activity">
    <reaction evidence="4 5">
        <text>L-tyrosyl-[protein] + 3'-phosphoadenylyl sulfate = O-sulfo-L-tyrosine-[protein] + adenosine 3',5'-bisphosphate + H(+)</text>
        <dbReference type="Rhea" id="RHEA:16801"/>
        <dbReference type="Rhea" id="RHEA-COMP:10136"/>
        <dbReference type="Rhea" id="RHEA-COMP:11688"/>
        <dbReference type="ChEBI" id="CHEBI:15378"/>
        <dbReference type="ChEBI" id="CHEBI:46858"/>
        <dbReference type="ChEBI" id="CHEBI:58339"/>
        <dbReference type="ChEBI" id="CHEBI:58343"/>
        <dbReference type="ChEBI" id="CHEBI:65286"/>
        <dbReference type="EC" id="2.8.2.20"/>
    </reaction>
</comment>
<dbReference type="EC" id="2.8.2.20" evidence="2 5"/>
<name>A0ABM1DR73_PRICU</name>
<dbReference type="PANTHER" id="PTHR12788">
    <property type="entry name" value="PROTEIN-TYROSINE SULFOTRANSFERASE 2"/>
    <property type="match status" value="1"/>
</dbReference>
<evidence type="ECO:0000256" key="2">
    <source>
        <dbReference type="ARBA" id="ARBA00013262"/>
    </source>
</evidence>
<keyword evidence="6" id="KW-1185">Reference proteome</keyword>
<organism evidence="6 7">
    <name type="scientific">Priapulus caudatus</name>
    <name type="common">Priapulid worm</name>
    <dbReference type="NCBI Taxonomy" id="37621"/>
    <lineage>
        <taxon>Eukaryota</taxon>
        <taxon>Metazoa</taxon>
        <taxon>Ecdysozoa</taxon>
        <taxon>Scalidophora</taxon>
        <taxon>Priapulida</taxon>
        <taxon>Priapulimorpha</taxon>
        <taxon>Priapulimorphida</taxon>
        <taxon>Priapulidae</taxon>
        <taxon>Priapulus</taxon>
    </lineage>
</organism>
<evidence type="ECO:0000256" key="5">
    <source>
        <dbReference type="RuleBase" id="RU365018"/>
    </source>
</evidence>
<dbReference type="InterPro" id="IPR027417">
    <property type="entry name" value="P-loop_NTPase"/>
</dbReference>
<dbReference type="PANTHER" id="PTHR12788:SF10">
    <property type="entry name" value="PROTEIN-TYROSINE SULFOTRANSFERASE"/>
    <property type="match status" value="1"/>
</dbReference>
<evidence type="ECO:0000256" key="3">
    <source>
        <dbReference type="ARBA" id="ARBA00022679"/>
    </source>
</evidence>
<protein>
    <recommendedName>
        <fullName evidence="2 5">Protein-tyrosine sulfotransferase</fullName>
        <ecNumber evidence="2 5">2.8.2.20</ecNumber>
    </recommendedName>
</protein>
<keyword evidence="3 5" id="KW-0808">Transferase</keyword>
<accession>A0ABM1DR73</accession>
<reference evidence="7" key="1">
    <citation type="submission" date="2025-08" db="UniProtKB">
        <authorList>
            <consortium name="RefSeq"/>
        </authorList>
    </citation>
    <scope>IDENTIFICATION</scope>
</reference>
<evidence type="ECO:0000256" key="4">
    <source>
        <dbReference type="ARBA" id="ARBA00048460"/>
    </source>
</evidence>
<dbReference type="SUPFAM" id="SSF52540">
    <property type="entry name" value="P-loop containing nucleoside triphosphate hydrolases"/>
    <property type="match status" value="1"/>
</dbReference>
<proteinExistence type="inferred from homology"/>